<organism evidence="2 3">
    <name type="scientific">Candidatus Blautia pullistercoris</name>
    <dbReference type="NCBI Taxonomy" id="2838499"/>
    <lineage>
        <taxon>Bacteria</taxon>
        <taxon>Bacillati</taxon>
        <taxon>Bacillota</taxon>
        <taxon>Clostridia</taxon>
        <taxon>Lachnospirales</taxon>
        <taxon>Lachnospiraceae</taxon>
        <taxon>Blautia</taxon>
    </lineage>
</organism>
<evidence type="ECO:0000259" key="1">
    <source>
        <dbReference type="Pfam" id="PF04015"/>
    </source>
</evidence>
<feature type="domain" description="DUF362" evidence="1">
    <location>
        <begin position="31"/>
        <end position="252"/>
    </location>
</feature>
<dbReference type="Pfam" id="PF04015">
    <property type="entry name" value="DUF362"/>
    <property type="match status" value="1"/>
</dbReference>
<dbReference type="Gene3D" id="3.40.50.11440">
    <property type="match status" value="1"/>
</dbReference>
<dbReference type="Proteomes" id="UP000824230">
    <property type="component" value="Unassembled WGS sequence"/>
</dbReference>
<accession>A0A9D1VK50</accession>
<proteinExistence type="predicted"/>
<gene>
    <name evidence="2" type="ORF">H9738_02450</name>
</gene>
<comment type="caution">
    <text evidence="2">The sequence shown here is derived from an EMBL/GenBank/DDBJ whole genome shotgun (WGS) entry which is preliminary data.</text>
</comment>
<evidence type="ECO:0000313" key="2">
    <source>
        <dbReference type="EMBL" id="HIX36719.1"/>
    </source>
</evidence>
<name>A0A9D1VK50_9FIRM</name>
<protein>
    <submittedName>
        <fullName evidence="2">DUF362 domain-containing protein</fullName>
    </submittedName>
</protein>
<reference evidence="2" key="1">
    <citation type="journal article" date="2021" name="PeerJ">
        <title>Extensive microbial diversity within the chicken gut microbiome revealed by metagenomics and culture.</title>
        <authorList>
            <person name="Gilroy R."/>
            <person name="Ravi A."/>
            <person name="Getino M."/>
            <person name="Pursley I."/>
            <person name="Horton D.L."/>
            <person name="Alikhan N.F."/>
            <person name="Baker D."/>
            <person name="Gharbi K."/>
            <person name="Hall N."/>
            <person name="Watson M."/>
            <person name="Adriaenssens E.M."/>
            <person name="Foster-Nyarko E."/>
            <person name="Jarju S."/>
            <person name="Secka A."/>
            <person name="Antonio M."/>
            <person name="Oren A."/>
            <person name="Chaudhuri R.R."/>
            <person name="La Ragione R."/>
            <person name="Hildebrand F."/>
            <person name="Pallen M.J."/>
        </authorList>
    </citation>
    <scope>NUCLEOTIDE SEQUENCE</scope>
    <source>
        <strain evidence="2">ChiHjej12B11-1927</strain>
    </source>
</reference>
<reference evidence="2" key="2">
    <citation type="submission" date="2021-04" db="EMBL/GenBank/DDBJ databases">
        <authorList>
            <person name="Gilroy R."/>
        </authorList>
    </citation>
    <scope>NUCLEOTIDE SEQUENCE</scope>
    <source>
        <strain evidence="2">ChiHjej12B11-1927</strain>
    </source>
</reference>
<dbReference type="InterPro" id="IPR007160">
    <property type="entry name" value="DUF362"/>
</dbReference>
<evidence type="ECO:0000313" key="3">
    <source>
        <dbReference type="Proteomes" id="UP000824230"/>
    </source>
</evidence>
<sequence>MKAKVYFTKEITPEKVVEMYQALGVELPGKVAVKVHSGEKGNQNFLRPEFWRPMVEKVQGTIVECNTAYGDASGGVRDHTESHLKLLEEHGWTKYFDVDLMDAEGPDVVWPISHGKILKENHLGKNIENYDSMLVLAHFKGHPMGGYGGALKQLSIGCASRAGKALIHSGGKTDDRYETWNQHASKTAFPEAMADAAASVVEHFKGRIAFINVMKNLSVDCDCCAVAEDPCMNDIGILASTDPVAIDQACMDLVIHSDDPGKEHFMERVNSRNGIHTIEAAEELGIGTREYELIQL</sequence>
<dbReference type="EMBL" id="DXFG01000051">
    <property type="protein sequence ID" value="HIX36719.1"/>
    <property type="molecule type" value="Genomic_DNA"/>
</dbReference>
<dbReference type="AlphaFoldDB" id="A0A9D1VK50"/>